<proteinExistence type="predicted"/>
<protein>
    <submittedName>
        <fullName evidence="2">Uncharacterized protein</fullName>
    </submittedName>
</protein>
<evidence type="ECO:0000256" key="1">
    <source>
        <dbReference type="SAM" id="MobiDB-lite"/>
    </source>
</evidence>
<dbReference type="Proteomes" id="UP001595956">
    <property type="component" value="Unassembled WGS sequence"/>
</dbReference>
<name>A0ABW0N5Y6_9ACTN</name>
<dbReference type="RefSeq" id="WP_345180305.1">
    <property type="nucleotide sequence ID" value="NZ_BAABFQ010000007.1"/>
</dbReference>
<feature type="region of interest" description="Disordered" evidence="1">
    <location>
        <begin position="591"/>
        <end position="615"/>
    </location>
</feature>
<gene>
    <name evidence="2" type="ORF">ACFPKY_14395</name>
</gene>
<dbReference type="EMBL" id="JBHSMD010000004">
    <property type="protein sequence ID" value="MFC5494304.1"/>
    <property type="molecule type" value="Genomic_DNA"/>
</dbReference>
<reference evidence="3" key="1">
    <citation type="journal article" date="2019" name="Int. J. Syst. Evol. Microbiol.">
        <title>The Global Catalogue of Microorganisms (GCM) 10K type strain sequencing project: providing services to taxonomists for standard genome sequencing and annotation.</title>
        <authorList>
            <consortium name="The Broad Institute Genomics Platform"/>
            <consortium name="The Broad Institute Genome Sequencing Center for Infectious Disease"/>
            <person name="Wu L."/>
            <person name="Ma J."/>
        </authorList>
    </citation>
    <scope>NUCLEOTIDE SEQUENCE [LARGE SCALE GENOMIC DNA]</scope>
    <source>
        <strain evidence="3">KACC 13778</strain>
    </source>
</reference>
<organism evidence="2 3">
    <name type="scientific">Nocardioides caricicola</name>
    <dbReference type="NCBI Taxonomy" id="634770"/>
    <lineage>
        <taxon>Bacteria</taxon>
        <taxon>Bacillati</taxon>
        <taxon>Actinomycetota</taxon>
        <taxon>Actinomycetes</taxon>
        <taxon>Propionibacteriales</taxon>
        <taxon>Nocardioidaceae</taxon>
        <taxon>Nocardioides</taxon>
    </lineage>
</organism>
<accession>A0ABW0N5Y6</accession>
<evidence type="ECO:0000313" key="2">
    <source>
        <dbReference type="EMBL" id="MFC5494304.1"/>
    </source>
</evidence>
<evidence type="ECO:0000313" key="3">
    <source>
        <dbReference type="Proteomes" id="UP001595956"/>
    </source>
</evidence>
<comment type="caution">
    <text evidence="2">The sequence shown here is derived from an EMBL/GenBank/DDBJ whole genome shotgun (WGS) entry which is preliminary data.</text>
</comment>
<keyword evidence="3" id="KW-1185">Reference proteome</keyword>
<sequence>MNSPRSPRRLVALLAATTLAIGGVAVSVSTLADHSREGTYADVSDVWAQCDEVIVPAEPGAPQGCAHADEPPMGVDLDKYVPTSVLEEREGGAAAAVAAAEDEGIPVPAEVAAVSDEVECDGDGTSGFRTQAIYMVTADKPNRYADLADDIQQWAAGVDTVFNLSAAKTGGVRNVRYVTEDNGDGTCSAKVLNVTVPAGSFASFNSSIAALQNLGYNNPNRKYLMWVDGSGFGICGIAVTYPYSTPADQSNPNNGLYPQYARTDAPCWGQGGTATSHSVEAHELAHTMGSVFSDAPHGTNAGHCYDESDTMCYADGGGKAMQQICATDQEHLLDCNDDDYFSTFPTGGSYLDTHWNAADSRFLIGGGDGSGGGSSGVPTKLGGSMTVNNPAVAGLPTQVALSLEVPAGRTTTIAWTSKRRDCVFADRTAVQTTVTCDAKNLSASTVTATVTDSAGETIVRTIPITFSLTPRTVAPTFKIDGSDAAAYVTCVGGKGVLSAKVVDQSTGVGVKGIGVTFRKLTATALKPASAGTATTDVNGVATSKPVSMVAAKYSVATTLTKAIPSVASSEIVVTIPSGDCATAVTAEVDDDTTNAGDPVTVTGTLSRTPTGADEAPAAGEKVTFWYQYPGSTKWTTAGSATTLGDGTYSAVIKPLGTATLQARYAGKVSKTGIVVASTSDDISLTVTPRATELTSALSASTVTAGTAVIVTGKLTQASGSDMIPFKSSRITVTYPLVGGKTGTLNVTTNTTGDYKATIKPTASGTITIKYVPKLGWAEASGTQAVTIS</sequence>